<gene>
    <name evidence="6" type="ORF">Ae201684_015666</name>
</gene>
<keyword evidence="3" id="KW-0862">Zinc</keyword>
<dbReference type="PROSITE" id="PS50178">
    <property type="entry name" value="ZF_FYVE"/>
    <property type="match status" value="1"/>
</dbReference>
<protein>
    <recommendedName>
        <fullName evidence="5">FYVE-type domain-containing protein</fullName>
    </recommendedName>
</protein>
<dbReference type="InterPro" id="IPR052727">
    <property type="entry name" value="Rab4/Rab5_effector"/>
</dbReference>
<keyword evidence="2 4" id="KW-0863">Zinc-finger</keyword>
<accession>A0A6G0WF25</accession>
<sequence>MTKSTFPLPRDFFRSPPLSAGEVRRFIQLGEQSCKQAIHYSKIKDGPIAWTLESAFDNTQVYSGKNPQAPPQVAVWCGATQIRATIEEVVYRLKTESTDEYIEYSRTFAKDVIDANNLYTVSPATPDNPHCATSIKWFAQGSAAPSLIKHRDYCYLDSCCEFKIDGRRGWVLAFKSIVMPNCPDLHSALGIVRANIFCGSVFLESVTRPGYLDYVRTWHLDCKGKIPKWLYSRSIKLRCIAMRNFSLLLQESRLRGSIPTLLPNEELVSHSDRSKCFACSKTFHFLSTKQNCRACGEVMCRNCIRWFDNKEARVSLCVSCSVVPVNEDEFQANSASHSGSLDADEAVLTGSQATDSDMLNLSGVLKDLSLVRSTDGNSTVPSFDDSVLFHYGSTIHEDETPLLEDASQSQRALAAKLQTAPVPAVTQMSRSQSVRNDLIPLPDNLPIGSLRSLSLVSR</sequence>
<feature type="domain" description="FYVE-type" evidence="5">
    <location>
        <begin position="270"/>
        <end position="320"/>
    </location>
</feature>
<proteinExistence type="predicted"/>
<dbReference type="Pfam" id="PF01363">
    <property type="entry name" value="FYVE"/>
    <property type="match status" value="1"/>
</dbReference>
<evidence type="ECO:0000256" key="4">
    <source>
        <dbReference type="PROSITE-ProRule" id="PRU00091"/>
    </source>
</evidence>
<dbReference type="GO" id="GO:0008289">
    <property type="term" value="F:lipid binding"/>
    <property type="evidence" value="ECO:0007669"/>
    <property type="project" value="InterPro"/>
</dbReference>
<comment type="caution">
    <text evidence="6">The sequence shown here is derived from an EMBL/GenBank/DDBJ whole genome shotgun (WGS) entry which is preliminary data.</text>
</comment>
<dbReference type="InterPro" id="IPR023393">
    <property type="entry name" value="START-like_dom_sf"/>
</dbReference>
<dbReference type="Gene3D" id="3.30.530.20">
    <property type="match status" value="1"/>
</dbReference>
<dbReference type="InterPro" id="IPR011011">
    <property type="entry name" value="Znf_FYVE_PHD"/>
</dbReference>
<dbReference type="AlphaFoldDB" id="A0A6G0WF25"/>
<dbReference type="InterPro" id="IPR017455">
    <property type="entry name" value="Znf_FYVE-rel"/>
</dbReference>
<dbReference type="EMBL" id="VJMJ01000229">
    <property type="protein sequence ID" value="KAF0726001.1"/>
    <property type="molecule type" value="Genomic_DNA"/>
</dbReference>
<dbReference type="Proteomes" id="UP000481153">
    <property type="component" value="Unassembled WGS sequence"/>
</dbReference>
<name>A0A6G0WF25_9STRA</name>
<evidence type="ECO:0000313" key="7">
    <source>
        <dbReference type="Proteomes" id="UP000481153"/>
    </source>
</evidence>
<evidence type="ECO:0000313" key="6">
    <source>
        <dbReference type="EMBL" id="KAF0726001.1"/>
    </source>
</evidence>
<dbReference type="PANTHER" id="PTHR13510">
    <property type="entry name" value="FYVE-FINGER-CONTAINING RAB5 EFFECTOR PROTEIN RABENOSYN-5-RELATED"/>
    <property type="match status" value="1"/>
</dbReference>
<dbReference type="InterPro" id="IPR000306">
    <property type="entry name" value="Znf_FYVE"/>
</dbReference>
<evidence type="ECO:0000259" key="5">
    <source>
        <dbReference type="PROSITE" id="PS50178"/>
    </source>
</evidence>
<dbReference type="Gene3D" id="3.30.40.10">
    <property type="entry name" value="Zinc/RING finger domain, C3HC4 (zinc finger)"/>
    <property type="match status" value="1"/>
</dbReference>
<evidence type="ECO:0000256" key="2">
    <source>
        <dbReference type="ARBA" id="ARBA00022771"/>
    </source>
</evidence>
<evidence type="ECO:0000256" key="3">
    <source>
        <dbReference type="ARBA" id="ARBA00022833"/>
    </source>
</evidence>
<dbReference type="SUPFAM" id="SSF55961">
    <property type="entry name" value="Bet v1-like"/>
    <property type="match status" value="1"/>
</dbReference>
<evidence type="ECO:0000256" key="1">
    <source>
        <dbReference type="ARBA" id="ARBA00022723"/>
    </source>
</evidence>
<organism evidence="6 7">
    <name type="scientific">Aphanomyces euteiches</name>
    <dbReference type="NCBI Taxonomy" id="100861"/>
    <lineage>
        <taxon>Eukaryota</taxon>
        <taxon>Sar</taxon>
        <taxon>Stramenopiles</taxon>
        <taxon>Oomycota</taxon>
        <taxon>Saprolegniomycetes</taxon>
        <taxon>Saprolegniales</taxon>
        <taxon>Verrucalvaceae</taxon>
        <taxon>Aphanomyces</taxon>
    </lineage>
</organism>
<keyword evidence="1" id="KW-0479">Metal-binding</keyword>
<reference evidence="6 7" key="1">
    <citation type="submission" date="2019-07" db="EMBL/GenBank/DDBJ databases">
        <title>Genomics analysis of Aphanomyces spp. identifies a new class of oomycete effector associated with host adaptation.</title>
        <authorList>
            <person name="Gaulin E."/>
        </authorList>
    </citation>
    <scope>NUCLEOTIDE SEQUENCE [LARGE SCALE GENOMIC DNA]</scope>
    <source>
        <strain evidence="6 7">ATCC 201684</strain>
    </source>
</reference>
<dbReference type="Pfam" id="PF01852">
    <property type="entry name" value="START"/>
    <property type="match status" value="1"/>
</dbReference>
<dbReference type="InterPro" id="IPR013083">
    <property type="entry name" value="Znf_RING/FYVE/PHD"/>
</dbReference>
<dbReference type="GO" id="GO:0008270">
    <property type="term" value="F:zinc ion binding"/>
    <property type="evidence" value="ECO:0007669"/>
    <property type="project" value="UniProtKB-KW"/>
</dbReference>
<keyword evidence="7" id="KW-1185">Reference proteome</keyword>
<dbReference type="InterPro" id="IPR002913">
    <property type="entry name" value="START_lipid-bd_dom"/>
</dbReference>
<dbReference type="SUPFAM" id="SSF57903">
    <property type="entry name" value="FYVE/PHD zinc finger"/>
    <property type="match status" value="1"/>
</dbReference>
<dbReference type="VEuPathDB" id="FungiDB:AeMF1_009525"/>
<dbReference type="PANTHER" id="PTHR13510:SF44">
    <property type="entry name" value="RABENOSYN-5"/>
    <property type="match status" value="1"/>
</dbReference>